<accession>A0ABV4JX38</accession>
<evidence type="ECO:0000256" key="1">
    <source>
        <dbReference type="ARBA" id="ARBA00022741"/>
    </source>
</evidence>
<organism evidence="4 5">
    <name type="scientific">Halodesulfovibrio aestuarii</name>
    <dbReference type="NCBI Taxonomy" id="126333"/>
    <lineage>
        <taxon>Bacteria</taxon>
        <taxon>Pseudomonadati</taxon>
        <taxon>Thermodesulfobacteriota</taxon>
        <taxon>Desulfovibrionia</taxon>
        <taxon>Desulfovibrionales</taxon>
        <taxon>Desulfovibrionaceae</taxon>
        <taxon>Halodesulfovibrio</taxon>
    </lineage>
</organism>
<dbReference type="SUPFAM" id="SSF52540">
    <property type="entry name" value="P-loop containing nucleoside triphosphate hydrolases"/>
    <property type="match status" value="1"/>
</dbReference>
<dbReference type="Gene3D" id="3.40.50.300">
    <property type="entry name" value="P-loop containing nucleotide triphosphate hydrolases"/>
    <property type="match status" value="1"/>
</dbReference>
<evidence type="ECO:0000313" key="4">
    <source>
        <dbReference type="EMBL" id="MEZ6855046.1"/>
    </source>
</evidence>
<comment type="caution">
    <text evidence="4">The sequence shown here is derived from an EMBL/GenBank/DDBJ whole genome shotgun (WGS) entry which is preliminary data.</text>
</comment>
<proteinExistence type="predicted"/>
<dbReference type="PANTHER" id="PTHR39206:SF1">
    <property type="entry name" value="SLL8004 PROTEIN"/>
    <property type="match status" value="1"/>
</dbReference>
<evidence type="ECO:0000256" key="2">
    <source>
        <dbReference type="ARBA" id="ARBA00022840"/>
    </source>
</evidence>
<protein>
    <submittedName>
        <fullName evidence="4">AAA family ATPase</fullName>
    </submittedName>
</protein>
<keyword evidence="5" id="KW-1185">Reference proteome</keyword>
<dbReference type="PANTHER" id="PTHR39206">
    <property type="entry name" value="SLL8004 PROTEIN"/>
    <property type="match status" value="1"/>
</dbReference>
<gene>
    <name evidence="4" type="ORF">AB2Z07_16370</name>
</gene>
<dbReference type="RefSeq" id="WP_371151264.1">
    <property type="nucleotide sequence ID" value="NZ_JBFSOO010000022.1"/>
</dbReference>
<dbReference type="InterPro" id="IPR027417">
    <property type="entry name" value="P-loop_NTPase"/>
</dbReference>
<keyword evidence="1" id="KW-0547">Nucleotide-binding</keyword>
<feature type="domain" description="Zeta toxin" evidence="3">
    <location>
        <begin position="3"/>
        <end position="146"/>
    </location>
</feature>
<dbReference type="Pfam" id="PF06414">
    <property type="entry name" value="Zeta_toxin"/>
    <property type="match status" value="1"/>
</dbReference>
<sequence>MSSPQLWIVAGPNGSGKTTLTMRHTRRFPTSISVVNPDEIAKSIDPIYMDSPQVAIQAGKTALKQQRRLLGSRKSFLVETTFSGNHELRLIEKAKEQGYKVNLIYIALRDATRNINRVASRVAAGGHNIPTADIIRRYGRSLQNAPKGIFNADRSFIVDNSRKRHQLLFTRKHGVIQFVTPEKLQPEWSNNILRGYEQEQLRALQQYVGNPAKEEQLAGLLNGMLGKDISLNRRIKKLKTFSKMLQAIPPGKPLPSVDGIIRKMSQGLER</sequence>
<evidence type="ECO:0000259" key="3">
    <source>
        <dbReference type="Pfam" id="PF06414"/>
    </source>
</evidence>
<dbReference type="InterPro" id="IPR010488">
    <property type="entry name" value="Zeta_toxin_domain"/>
</dbReference>
<dbReference type="Proteomes" id="UP001568358">
    <property type="component" value="Unassembled WGS sequence"/>
</dbReference>
<name>A0ABV4JX38_9BACT</name>
<keyword evidence="2" id="KW-0067">ATP-binding</keyword>
<reference evidence="4 5" key="1">
    <citation type="submission" date="2024-07" db="EMBL/GenBank/DDBJ databases">
        <title>Active virus-host system and metabolic interactions in a Lokiarchaeon culture.</title>
        <authorList>
            <person name="Ponce Toledo R.I."/>
            <person name="Rodrigues Oliveira T."/>
            <person name="Schleper C."/>
        </authorList>
    </citation>
    <scope>NUCLEOTIDE SEQUENCE [LARGE SCALE GENOMIC DNA]</scope>
    <source>
        <strain evidence="4 5">B35</strain>
    </source>
</reference>
<dbReference type="EMBL" id="JBFSOO010000022">
    <property type="protein sequence ID" value="MEZ6855046.1"/>
    <property type="molecule type" value="Genomic_DNA"/>
</dbReference>
<evidence type="ECO:0000313" key="5">
    <source>
        <dbReference type="Proteomes" id="UP001568358"/>
    </source>
</evidence>